<organism evidence="1 2">
    <name type="scientific">Sphaerobolus stellatus (strain SS14)</name>
    <dbReference type="NCBI Taxonomy" id="990650"/>
    <lineage>
        <taxon>Eukaryota</taxon>
        <taxon>Fungi</taxon>
        <taxon>Dikarya</taxon>
        <taxon>Basidiomycota</taxon>
        <taxon>Agaricomycotina</taxon>
        <taxon>Agaricomycetes</taxon>
        <taxon>Phallomycetidae</taxon>
        <taxon>Geastrales</taxon>
        <taxon>Sphaerobolaceae</taxon>
        <taxon>Sphaerobolus</taxon>
    </lineage>
</organism>
<dbReference type="OrthoDB" id="3269297at2759"/>
<name>A0A0C9VVN8_SPHS4</name>
<feature type="non-terminal residue" evidence="1">
    <location>
        <position position="122"/>
    </location>
</feature>
<keyword evidence="2" id="KW-1185">Reference proteome</keyword>
<protein>
    <submittedName>
        <fullName evidence="1">Uncharacterized protein</fullName>
    </submittedName>
</protein>
<evidence type="ECO:0000313" key="1">
    <source>
        <dbReference type="EMBL" id="KIJ42755.1"/>
    </source>
</evidence>
<sequence>RNTPPRSANKPKAFTPSKAVRILISQLAATTSGSYLVSDSPLKSTIPIISPIIETPPNYQFSDWDAEEITSNIAKFTKEELAAIIIKMAEELTFAQLHLLARNSAITRLQAQLIIQNMHLIK</sequence>
<reference evidence="1 2" key="1">
    <citation type="submission" date="2014-06" db="EMBL/GenBank/DDBJ databases">
        <title>Evolutionary Origins and Diversification of the Mycorrhizal Mutualists.</title>
        <authorList>
            <consortium name="DOE Joint Genome Institute"/>
            <consortium name="Mycorrhizal Genomics Consortium"/>
            <person name="Kohler A."/>
            <person name="Kuo A."/>
            <person name="Nagy L.G."/>
            <person name="Floudas D."/>
            <person name="Copeland A."/>
            <person name="Barry K.W."/>
            <person name="Cichocki N."/>
            <person name="Veneault-Fourrey C."/>
            <person name="LaButti K."/>
            <person name="Lindquist E.A."/>
            <person name="Lipzen A."/>
            <person name="Lundell T."/>
            <person name="Morin E."/>
            <person name="Murat C."/>
            <person name="Riley R."/>
            <person name="Ohm R."/>
            <person name="Sun H."/>
            <person name="Tunlid A."/>
            <person name="Henrissat B."/>
            <person name="Grigoriev I.V."/>
            <person name="Hibbett D.S."/>
            <person name="Martin F."/>
        </authorList>
    </citation>
    <scope>NUCLEOTIDE SEQUENCE [LARGE SCALE GENOMIC DNA]</scope>
    <source>
        <strain evidence="1 2">SS14</strain>
    </source>
</reference>
<feature type="non-terminal residue" evidence="1">
    <location>
        <position position="1"/>
    </location>
</feature>
<dbReference type="EMBL" id="KN837128">
    <property type="protein sequence ID" value="KIJ42755.1"/>
    <property type="molecule type" value="Genomic_DNA"/>
</dbReference>
<dbReference type="HOGENOM" id="CLU_152106_0_0_1"/>
<proteinExistence type="predicted"/>
<gene>
    <name evidence="1" type="ORF">M422DRAFT_136086</name>
</gene>
<dbReference type="AlphaFoldDB" id="A0A0C9VVN8"/>
<dbReference type="Proteomes" id="UP000054279">
    <property type="component" value="Unassembled WGS sequence"/>
</dbReference>
<accession>A0A0C9VVN8</accession>
<evidence type="ECO:0000313" key="2">
    <source>
        <dbReference type="Proteomes" id="UP000054279"/>
    </source>
</evidence>